<keyword evidence="4" id="KW-0747">Spliceosome</keyword>
<name>A0AAQ3N7E9_VIGMU</name>
<feature type="region of interest" description="Disordered" evidence="9">
    <location>
        <begin position="289"/>
        <end position="310"/>
    </location>
</feature>
<comment type="similarity">
    <text evidence="1">Belongs to the RBM48 family.</text>
</comment>
<dbReference type="GO" id="GO:0005654">
    <property type="term" value="C:nucleoplasm"/>
    <property type="evidence" value="ECO:0007669"/>
    <property type="project" value="TreeGrafter"/>
</dbReference>
<evidence type="ECO:0000256" key="4">
    <source>
        <dbReference type="ARBA" id="ARBA00022728"/>
    </source>
</evidence>
<dbReference type="EMBL" id="CP144694">
    <property type="protein sequence ID" value="WVZ03741.1"/>
    <property type="molecule type" value="Genomic_DNA"/>
</dbReference>
<keyword evidence="12" id="KW-1185">Reference proteome</keyword>
<dbReference type="GO" id="GO:0006397">
    <property type="term" value="P:mRNA processing"/>
    <property type="evidence" value="ECO:0007669"/>
    <property type="project" value="UniProtKB-KW"/>
</dbReference>
<dbReference type="InterPro" id="IPR034264">
    <property type="entry name" value="RBM48_RRM"/>
</dbReference>
<evidence type="ECO:0000256" key="2">
    <source>
        <dbReference type="ARBA" id="ARBA00015189"/>
    </source>
</evidence>
<gene>
    <name evidence="11" type="ORF">V8G54_024547</name>
</gene>
<proteinExistence type="inferred from homology"/>
<evidence type="ECO:0000313" key="12">
    <source>
        <dbReference type="Proteomes" id="UP001374535"/>
    </source>
</evidence>
<dbReference type="InterPro" id="IPR039599">
    <property type="entry name" value="RBM48"/>
</dbReference>
<comment type="function">
    <text evidence="7">As a component of the minor spliceosome, involved in the splicing of U12-type introns in pre-mRNAs.</text>
</comment>
<dbReference type="Proteomes" id="UP001374535">
    <property type="component" value="Chromosome 7"/>
</dbReference>
<dbReference type="Gene3D" id="3.30.70.330">
    <property type="match status" value="1"/>
</dbReference>
<keyword evidence="6" id="KW-0508">mRNA splicing</keyword>
<dbReference type="GO" id="GO:0005681">
    <property type="term" value="C:spliceosomal complex"/>
    <property type="evidence" value="ECO:0007669"/>
    <property type="project" value="UniProtKB-KW"/>
</dbReference>
<dbReference type="InterPro" id="IPR012677">
    <property type="entry name" value="Nucleotide-bd_a/b_plait_sf"/>
</dbReference>
<organism evidence="11 12">
    <name type="scientific">Vigna mungo</name>
    <name type="common">Black gram</name>
    <name type="synonym">Phaseolus mungo</name>
    <dbReference type="NCBI Taxonomy" id="3915"/>
    <lineage>
        <taxon>Eukaryota</taxon>
        <taxon>Viridiplantae</taxon>
        <taxon>Streptophyta</taxon>
        <taxon>Embryophyta</taxon>
        <taxon>Tracheophyta</taxon>
        <taxon>Spermatophyta</taxon>
        <taxon>Magnoliopsida</taxon>
        <taxon>eudicotyledons</taxon>
        <taxon>Gunneridae</taxon>
        <taxon>Pentapetalae</taxon>
        <taxon>rosids</taxon>
        <taxon>fabids</taxon>
        <taxon>Fabales</taxon>
        <taxon>Fabaceae</taxon>
        <taxon>Papilionoideae</taxon>
        <taxon>50 kb inversion clade</taxon>
        <taxon>NPAAA clade</taxon>
        <taxon>indigoferoid/millettioid clade</taxon>
        <taxon>Phaseoleae</taxon>
        <taxon>Vigna</taxon>
    </lineage>
</organism>
<dbReference type="PROSITE" id="PS50102">
    <property type="entry name" value="RRM"/>
    <property type="match status" value="1"/>
</dbReference>
<evidence type="ECO:0000256" key="3">
    <source>
        <dbReference type="ARBA" id="ARBA00022664"/>
    </source>
</evidence>
<keyword evidence="3" id="KW-0507">mRNA processing</keyword>
<evidence type="ECO:0000259" key="10">
    <source>
        <dbReference type="PROSITE" id="PS50102"/>
    </source>
</evidence>
<dbReference type="Pfam" id="PF00076">
    <property type="entry name" value="RRM_1"/>
    <property type="match status" value="1"/>
</dbReference>
<dbReference type="FunFam" id="3.30.70.330:FF:000424">
    <property type="entry name" value="RNA-binding protein 48 isoform X4"/>
    <property type="match status" value="1"/>
</dbReference>
<evidence type="ECO:0000256" key="8">
    <source>
        <dbReference type="PROSITE-ProRule" id="PRU00176"/>
    </source>
</evidence>
<dbReference type="InterPro" id="IPR000504">
    <property type="entry name" value="RRM_dom"/>
</dbReference>
<dbReference type="InterPro" id="IPR035979">
    <property type="entry name" value="RBD_domain_sf"/>
</dbReference>
<dbReference type="GO" id="GO:0003723">
    <property type="term" value="F:RNA binding"/>
    <property type="evidence" value="ECO:0007669"/>
    <property type="project" value="UniProtKB-UniRule"/>
</dbReference>
<protein>
    <recommendedName>
        <fullName evidence="2">RNA-binding protein 48</fullName>
    </recommendedName>
</protein>
<reference evidence="11 12" key="1">
    <citation type="journal article" date="2023" name="Life. Sci Alliance">
        <title>Evolutionary insights into 3D genome organization and epigenetic landscape of Vigna mungo.</title>
        <authorList>
            <person name="Junaid A."/>
            <person name="Singh B."/>
            <person name="Bhatia S."/>
        </authorList>
    </citation>
    <scope>NUCLEOTIDE SEQUENCE [LARGE SCALE GENOMIC DNA]</scope>
    <source>
        <strain evidence="11">Urdbean</strain>
    </source>
</reference>
<dbReference type="CDD" id="cd12442">
    <property type="entry name" value="RRM_RBM48"/>
    <property type="match status" value="1"/>
</dbReference>
<accession>A0AAQ3N7E9</accession>
<dbReference type="GO" id="GO:0008380">
    <property type="term" value="P:RNA splicing"/>
    <property type="evidence" value="ECO:0007669"/>
    <property type="project" value="UniProtKB-KW"/>
</dbReference>
<sequence length="310" mass="35536">MPRYKDESPAVRVYTVCDESRYLIVRNVPELGCGDDLLQLFSSYGEVEECKPMDAEDCEKYTDVYWIKFRLVSNARFAKRKLDDFVFFGNKLQVSYAPQFESLSDTQDKLEGRRREVLARLNRKLEQLSGSTLHTARRSKETLATSSKETPATSSDAMITSNVNSAQHLDSNAWDVEFKGGSRSSNFPTRISSNEVCCFFICAHSKFTLLLAVLQYDRALIGGSDIIVSQTIILNKFALRRSVQKKKWTLAFRILPHPNMLYFQDYFASQSMNRTVNFVRDKLDKIRSSGEHTQAGSASKKQRVDNRRRI</sequence>
<evidence type="ECO:0000313" key="11">
    <source>
        <dbReference type="EMBL" id="WVZ03741.1"/>
    </source>
</evidence>
<feature type="domain" description="RRM" evidence="10">
    <location>
        <begin position="21"/>
        <end position="99"/>
    </location>
</feature>
<evidence type="ECO:0000256" key="5">
    <source>
        <dbReference type="ARBA" id="ARBA00022884"/>
    </source>
</evidence>
<evidence type="ECO:0000256" key="6">
    <source>
        <dbReference type="ARBA" id="ARBA00023187"/>
    </source>
</evidence>
<evidence type="ECO:0000256" key="9">
    <source>
        <dbReference type="SAM" id="MobiDB-lite"/>
    </source>
</evidence>
<dbReference type="SUPFAM" id="SSF54928">
    <property type="entry name" value="RNA-binding domain, RBD"/>
    <property type="match status" value="1"/>
</dbReference>
<evidence type="ECO:0000256" key="7">
    <source>
        <dbReference type="ARBA" id="ARBA00035004"/>
    </source>
</evidence>
<dbReference type="AlphaFoldDB" id="A0AAQ3N7E9"/>
<evidence type="ECO:0000256" key="1">
    <source>
        <dbReference type="ARBA" id="ARBA00006938"/>
    </source>
</evidence>
<dbReference type="PANTHER" id="PTHR20957">
    <property type="entry name" value="RNA-BINDING PROTEIN 48"/>
    <property type="match status" value="1"/>
</dbReference>
<keyword evidence="5 8" id="KW-0694">RNA-binding</keyword>
<dbReference type="PANTHER" id="PTHR20957:SF0">
    <property type="entry name" value="RNA-BINDING PROTEIN 48"/>
    <property type="match status" value="1"/>
</dbReference>